<dbReference type="Proteomes" id="UP000585437">
    <property type="component" value="Unassembled WGS sequence"/>
</dbReference>
<comment type="caution">
    <text evidence="9">The sequence shown here is derived from an EMBL/GenBank/DDBJ whole genome shotgun (WGS) entry which is preliminary data.</text>
</comment>
<evidence type="ECO:0000256" key="1">
    <source>
        <dbReference type="ARBA" id="ARBA00004651"/>
    </source>
</evidence>
<keyword evidence="4 8" id="KW-1003">Cell membrane</keyword>
<evidence type="ECO:0000256" key="4">
    <source>
        <dbReference type="ARBA" id="ARBA00022475"/>
    </source>
</evidence>
<dbReference type="Pfam" id="PF01925">
    <property type="entry name" value="TauE"/>
    <property type="match status" value="1"/>
</dbReference>
<dbReference type="InterPro" id="IPR002781">
    <property type="entry name" value="TM_pro_TauE-like"/>
</dbReference>
<evidence type="ECO:0000256" key="8">
    <source>
        <dbReference type="RuleBase" id="RU363041"/>
    </source>
</evidence>
<feature type="transmembrane region" description="Helical" evidence="8">
    <location>
        <begin position="84"/>
        <end position="102"/>
    </location>
</feature>
<sequence length="261" mass="27684">MPDIFSSDTLSLAFFAAAVPAVMLVGLSKGGIGGAIGLMGMPLMSLAVDPVKAAAIFLPILILMDIVALWSWRHFNDSKTLLMILPGGVIGIALGWATSAYVSDDALRIVIAAATIFFALRYFWQVYGPDKNRPAAALLHRPAAATFWGALSGYASFVAHAGGPPFQIYVLPMKLDPKKYTGASIRFFAIVNAVKIIPYFLLGALGAENLTISATLLPAALVSTMLGAAIVKHLESEVFYPMTYALALVAGVKLLWDGLPI</sequence>
<comment type="similarity">
    <text evidence="2 8">Belongs to the 4-toluene sulfonate uptake permease (TSUP) (TC 2.A.102) family.</text>
</comment>
<reference evidence="9 10" key="1">
    <citation type="submission" date="2020-08" db="EMBL/GenBank/DDBJ databases">
        <title>The Agave Microbiome: Exploring the role of microbial communities in plant adaptations to desert environments.</title>
        <authorList>
            <person name="Partida-Martinez L.P."/>
        </authorList>
    </citation>
    <scope>NUCLEOTIDE SEQUENCE [LARGE SCALE GENOMIC DNA]</scope>
    <source>
        <strain evidence="9 10">AS3.12</strain>
    </source>
</reference>
<evidence type="ECO:0000313" key="9">
    <source>
        <dbReference type="EMBL" id="MBB6508311.1"/>
    </source>
</evidence>
<keyword evidence="3" id="KW-0813">Transport</keyword>
<organism evidence="9 10">
    <name type="scientific">Rhizobium soli</name>
    <dbReference type="NCBI Taxonomy" id="424798"/>
    <lineage>
        <taxon>Bacteria</taxon>
        <taxon>Pseudomonadati</taxon>
        <taxon>Pseudomonadota</taxon>
        <taxon>Alphaproteobacteria</taxon>
        <taxon>Hyphomicrobiales</taxon>
        <taxon>Rhizobiaceae</taxon>
        <taxon>Rhizobium/Agrobacterium group</taxon>
        <taxon>Rhizobium</taxon>
    </lineage>
</organism>
<dbReference type="RefSeq" id="WP_184654380.1">
    <property type="nucleotide sequence ID" value="NZ_JACHBU010000003.1"/>
</dbReference>
<dbReference type="PANTHER" id="PTHR30269">
    <property type="entry name" value="TRANSMEMBRANE PROTEIN YFCA"/>
    <property type="match status" value="1"/>
</dbReference>
<keyword evidence="5 8" id="KW-0812">Transmembrane</keyword>
<keyword evidence="7 8" id="KW-0472">Membrane</keyword>
<keyword evidence="10" id="KW-1185">Reference proteome</keyword>
<keyword evidence="6 8" id="KW-1133">Transmembrane helix</keyword>
<proteinExistence type="inferred from homology"/>
<evidence type="ECO:0000256" key="3">
    <source>
        <dbReference type="ARBA" id="ARBA00022448"/>
    </source>
</evidence>
<evidence type="ECO:0000256" key="6">
    <source>
        <dbReference type="ARBA" id="ARBA00022989"/>
    </source>
</evidence>
<accession>A0A7X0JIM9</accession>
<dbReference type="InterPro" id="IPR052017">
    <property type="entry name" value="TSUP"/>
</dbReference>
<dbReference type="AlphaFoldDB" id="A0A7X0JIM9"/>
<evidence type="ECO:0000256" key="7">
    <source>
        <dbReference type="ARBA" id="ARBA00023136"/>
    </source>
</evidence>
<feature type="transmembrane region" description="Helical" evidence="8">
    <location>
        <begin position="183"/>
        <end position="204"/>
    </location>
</feature>
<feature type="transmembrane region" description="Helical" evidence="8">
    <location>
        <begin position="109"/>
        <end position="127"/>
    </location>
</feature>
<feature type="transmembrane region" description="Helical" evidence="8">
    <location>
        <begin position="147"/>
        <end position="171"/>
    </location>
</feature>
<feature type="transmembrane region" description="Helical" evidence="8">
    <location>
        <begin position="12"/>
        <end position="41"/>
    </location>
</feature>
<feature type="transmembrane region" description="Helical" evidence="8">
    <location>
        <begin position="210"/>
        <end position="231"/>
    </location>
</feature>
<comment type="subcellular location">
    <subcellularLocation>
        <location evidence="1 8">Cell membrane</location>
        <topology evidence="1 8">Multi-pass membrane protein</topology>
    </subcellularLocation>
</comment>
<feature type="transmembrane region" description="Helical" evidence="8">
    <location>
        <begin position="238"/>
        <end position="256"/>
    </location>
</feature>
<gene>
    <name evidence="9" type="ORF">F4695_001660</name>
</gene>
<evidence type="ECO:0000256" key="5">
    <source>
        <dbReference type="ARBA" id="ARBA00022692"/>
    </source>
</evidence>
<name>A0A7X0JIM9_9HYPH</name>
<evidence type="ECO:0000256" key="2">
    <source>
        <dbReference type="ARBA" id="ARBA00009142"/>
    </source>
</evidence>
<feature type="transmembrane region" description="Helical" evidence="8">
    <location>
        <begin position="53"/>
        <end position="72"/>
    </location>
</feature>
<evidence type="ECO:0000313" key="10">
    <source>
        <dbReference type="Proteomes" id="UP000585437"/>
    </source>
</evidence>
<dbReference type="GO" id="GO:0005886">
    <property type="term" value="C:plasma membrane"/>
    <property type="evidence" value="ECO:0007669"/>
    <property type="project" value="UniProtKB-SubCell"/>
</dbReference>
<dbReference type="EMBL" id="JACHBU010000003">
    <property type="protein sequence ID" value="MBB6508311.1"/>
    <property type="molecule type" value="Genomic_DNA"/>
</dbReference>
<dbReference type="PANTHER" id="PTHR30269:SF37">
    <property type="entry name" value="MEMBRANE TRANSPORTER PROTEIN"/>
    <property type="match status" value="1"/>
</dbReference>
<protein>
    <recommendedName>
        <fullName evidence="8">Probable membrane transporter protein</fullName>
    </recommendedName>
</protein>